<dbReference type="InterPro" id="IPR044925">
    <property type="entry name" value="His-Me_finger_sf"/>
</dbReference>
<keyword evidence="6" id="KW-1185">Reference proteome</keyword>
<evidence type="ECO:0000256" key="1">
    <source>
        <dbReference type="ARBA" id="ARBA00006429"/>
    </source>
</evidence>
<accession>A0A3L9MB11</accession>
<reference evidence="5 6" key="1">
    <citation type="submission" date="2018-10" db="EMBL/GenBank/DDBJ databases">
        <authorList>
            <person name="Chen X."/>
        </authorList>
    </citation>
    <scope>NUCLEOTIDE SEQUENCE [LARGE SCALE GENOMIC DNA]</scope>
    <source>
        <strain evidence="5 6">YIM 102668</strain>
    </source>
</reference>
<dbReference type="Pfam" id="PF04231">
    <property type="entry name" value="Endonuclease_1"/>
    <property type="match status" value="1"/>
</dbReference>
<dbReference type="GO" id="GO:0004519">
    <property type="term" value="F:endonuclease activity"/>
    <property type="evidence" value="ECO:0007669"/>
    <property type="project" value="UniProtKB-KW"/>
</dbReference>
<dbReference type="EMBL" id="RDOJ01000009">
    <property type="protein sequence ID" value="RLZ09763.1"/>
    <property type="molecule type" value="Genomic_DNA"/>
</dbReference>
<proteinExistence type="inferred from homology"/>
<comment type="similarity">
    <text evidence="1">Belongs to the EndA/NucM nuclease family.</text>
</comment>
<evidence type="ECO:0000256" key="4">
    <source>
        <dbReference type="SAM" id="MobiDB-lite"/>
    </source>
</evidence>
<keyword evidence="5" id="KW-0255">Endonuclease</keyword>
<name>A0A3L9MB11_9FLAO</name>
<dbReference type="SUPFAM" id="SSF54060">
    <property type="entry name" value="His-Me finger endonucleases"/>
    <property type="match status" value="1"/>
</dbReference>
<organism evidence="5 6">
    <name type="scientific">Faecalibacter macacae</name>
    <dbReference type="NCBI Taxonomy" id="1859289"/>
    <lineage>
        <taxon>Bacteria</taxon>
        <taxon>Pseudomonadati</taxon>
        <taxon>Bacteroidota</taxon>
        <taxon>Flavobacteriia</taxon>
        <taxon>Flavobacteriales</taxon>
        <taxon>Weeksellaceae</taxon>
        <taxon>Faecalibacter</taxon>
    </lineage>
</organism>
<evidence type="ECO:0000256" key="3">
    <source>
        <dbReference type="ARBA" id="ARBA00022801"/>
    </source>
</evidence>
<sequence>MKKILFIFGFTAFTVLNAQMPNYYKSVNFNKKGNELKKELSVLVKSTHKNNLTYKELWKALAITDADTRNSKNVAMIYGYNDQSTNKDEHRTRSKTNTGGEKGQWSREHVYPKSLGQPNLGQTGPGADAHMMRPADVTRNTKRSNLPFIDGTGKISKRDNKAWYPGNEWKGDIARIIMYMYIRYGNQVHPNRVAKSKNTYHRDMPDLFLKWNADDPVSNLEKQRNNYLSNLANTYGQGNRNPFIDNPYLATKIWGGPKAKNTWKEIK</sequence>
<keyword evidence="3" id="KW-0378">Hydrolase</keyword>
<gene>
    <name evidence="5" type="ORF">EAH69_08220</name>
</gene>
<dbReference type="InterPro" id="IPR007346">
    <property type="entry name" value="Endonuclease-I"/>
</dbReference>
<keyword evidence="2" id="KW-0540">Nuclease</keyword>
<evidence type="ECO:0000313" key="5">
    <source>
        <dbReference type="EMBL" id="RLZ09763.1"/>
    </source>
</evidence>
<protein>
    <submittedName>
        <fullName evidence="5">Endonuclease</fullName>
    </submittedName>
</protein>
<evidence type="ECO:0000256" key="2">
    <source>
        <dbReference type="ARBA" id="ARBA00022722"/>
    </source>
</evidence>
<feature type="region of interest" description="Disordered" evidence="4">
    <location>
        <begin position="84"/>
        <end position="131"/>
    </location>
</feature>
<dbReference type="OrthoDB" id="9805017at2"/>
<dbReference type="RefSeq" id="WP_121934716.1">
    <property type="nucleotide sequence ID" value="NZ_RDOJ01000009.1"/>
</dbReference>
<dbReference type="PANTHER" id="PTHR33607:SF2">
    <property type="entry name" value="ENDONUCLEASE-1"/>
    <property type="match status" value="1"/>
</dbReference>
<dbReference type="PANTHER" id="PTHR33607">
    <property type="entry name" value="ENDONUCLEASE-1"/>
    <property type="match status" value="1"/>
</dbReference>
<evidence type="ECO:0000313" key="6">
    <source>
        <dbReference type="Proteomes" id="UP000275348"/>
    </source>
</evidence>
<dbReference type="AlphaFoldDB" id="A0A3L9MB11"/>
<dbReference type="GO" id="GO:0016787">
    <property type="term" value="F:hydrolase activity"/>
    <property type="evidence" value="ECO:0007669"/>
    <property type="project" value="UniProtKB-KW"/>
</dbReference>
<dbReference type="Proteomes" id="UP000275348">
    <property type="component" value="Unassembled WGS sequence"/>
</dbReference>
<comment type="caution">
    <text evidence="5">The sequence shown here is derived from an EMBL/GenBank/DDBJ whole genome shotgun (WGS) entry which is preliminary data.</text>
</comment>